<dbReference type="PANTHER" id="PTHR41244">
    <property type="entry name" value="RHAMNAN SYNTHESIS F"/>
    <property type="match status" value="1"/>
</dbReference>
<proteinExistence type="predicted"/>
<dbReference type="AlphaFoldDB" id="T1CG99"/>
<reference evidence="1" key="2">
    <citation type="journal article" date="2014" name="ISME J.">
        <title>Microbial stratification in low pH oxic and suboxic macroscopic growths along an acid mine drainage.</title>
        <authorList>
            <person name="Mendez-Garcia C."/>
            <person name="Mesa V."/>
            <person name="Sprenger R.R."/>
            <person name="Richter M."/>
            <person name="Diez M.S."/>
            <person name="Solano J."/>
            <person name="Bargiela R."/>
            <person name="Golyshina O.V."/>
            <person name="Manteca A."/>
            <person name="Ramos J.L."/>
            <person name="Gallego J.R."/>
            <person name="Llorente I."/>
            <person name="Martins Dos Santos V.A."/>
            <person name="Jensen O.N."/>
            <person name="Pelaez A.I."/>
            <person name="Sanchez J."/>
            <person name="Ferrer M."/>
        </authorList>
    </citation>
    <scope>NUCLEOTIDE SEQUENCE</scope>
</reference>
<dbReference type="Gene3D" id="3.20.20.80">
    <property type="entry name" value="Glycosidases"/>
    <property type="match status" value="1"/>
</dbReference>
<accession>T1CG99</accession>
<sequence length="219" mass="23652">GSEPHAQLPQVATRLCHSRRNGLRIKRWLAARSGLARRLVFAAQQDAAHELEQAAHAPSAAPIVDDATRVLSRPHAGGRGIGYVTQSQASQPVPTPVRLVAFYLPQFHPTAENDAWWGAGFTEWTLVARALPKVEGQTQPKLPGALGFYDLRQPEVLRAAGAIGAHPWRAWLLLLFLLVRWAPIAGAAAAGFSGRCGQRHAVLSVLGQRTLVAALGWAR</sequence>
<feature type="non-terminal residue" evidence="1">
    <location>
        <position position="1"/>
    </location>
</feature>
<dbReference type="EMBL" id="AUZZ01001200">
    <property type="protein sequence ID" value="EQD65319.1"/>
    <property type="molecule type" value="Genomic_DNA"/>
</dbReference>
<dbReference type="Pfam" id="PF14307">
    <property type="entry name" value="Glyco_tran_WbsX"/>
    <property type="match status" value="1"/>
</dbReference>
<reference evidence="1" key="1">
    <citation type="submission" date="2013-08" db="EMBL/GenBank/DDBJ databases">
        <authorList>
            <person name="Mendez C."/>
            <person name="Richter M."/>
            <person name="Ferrer M."/>
            <person name="Sanchez J."/>
        </authorList>
    </citation>
    <scope>NUCLEOTIDE SEQUENCE</scope>
</reference>
<organism evidence="1">
    <name type="scientific">mine drainage metagenome</name>
    <dbReference type="NCBI Taxonomy" id="410659"/>
    <lineage>
        <taxon>unclassified sequences</taxon>
        <taxon>metagenomes</taxon>
        <taxon>ecological metagenomes</taxon>
    </lineage>
</organism>
<dbReference type="InterPro" id="IPR032719">
    <property type="entry name" value="WbsX"/>
</dbReference>
<gene>
    <name evidence="1" type="ORF">B2A_01657</name>
</gene>
<name>T1CG99_9ZZZZ</name>
<evidence type="ECO:0000313" key="1">
    <source>
        <dbReference type="EMBL" id="EQD65319.1"/>
    </source>
</evidence>
<protein>
    <submittedName>
        <fullName evidence="1">Uncharacterized protein</fullName>
    </submittedName>
</protein>
<comment type="caution">
    <text evidence="1">The sequence shown here is derived from an EMBL/GenBank/DDBJ whole genome shotgun (WGS) entry which is preliminary data.</text>
</comment>
<dbReference type="PANTHER" id="PTHR41244:SF1">
    <property type="entry name" value="GLYCOSYLTRANSFERASE"/>
    <property type="match status" value="1"/>
</dbReference>